<feature type="domain" description="HTH araC/xylS-type" evidence="4">
    <location>
        <begin position="176"/>
        <end position="274"/>
    </location>
</feature>
<keyword evidence="2 5" id="KW-0238">DNA-binding</keyword>
<dbReference type="Pfam" id="PF20240">
    <property type="entry name" value="DUF6597"/>
    <property type="match status" value="1"/>
</dbReference>
<dbReference type="InterPro" id="IPR046532">
    <property type="entry name" value="DUF6597"/>
</dbReference>
<evidence type="ECO:0000256" key="1">
    <source>
        <dbReference type="ARBA" id="ARBA00023015"/>
    </source>
</evidence>
<organism evidence="5 6">
    <name type="scientific">Leifsonia soli</name>
    <dbReference type="NCBI Taxonomy" id="582665"/>
    <lineage>
        <taxon>Bacteria</taxon>
        <taxon>Bacillati</taxon>
        <taxon>Actinomycetota</taxon>
        <taxon>Actinomycetes</taxon>
        <taxon>Micrococcales</taxon>
        <taxon>Microbacteriaceae</taxon>
        <taxon>Leifsonia</taxon>
    </lineage>
</organism>
<dbReference type="InterPro" id="IPR050204">
    <property type="entry name" value="AraC_XylS_family_regulators"/>
</dbReference>
<accession>A0A852SUE6</accession>
<dbReference type="GO" id="GO:0003700">
    <property type="term" value="F:DNA-binding transcription factor activity"/>
    <property type="evidence" value="ECO:0007669"/>
    <property type="project" value="InterPro"/>
</dbReference>
<dbReference type="RefSeq" id="WP_179453693.1">
    <property type="nucleotide sequence ID" value="NZ_BAAAPX010000001.1"/>
</dbReference>
<dbReference type="PROSITE" id="PS01124">
    <property type="entry name" value="HTH_ARAC_FAMILY_2"/>
    <property type="match status" value="1"/>
</dbReference>
<dbReference type="InterPro" id="IPR009057">
    <property type="entry name" value="Homeodomain-like_sf"/>
</dbReference>
<evidence type="ECO:0000259" key="4">
    <source>
        <dbReference type="PROSITE" id="PS01124"/>
    </source>
</evidence>
<dbReference type="AlphaFoldDB" id="A0A852SUE6"/>
<dbReference type="GO" id="GO:0043565">
    <property type="term" value="F:sequence-specific DNA binding"/>
    <property type="evidence" value="ECO:0007669"/>
    <property type="project" value="InterPro"/>
</dbReference>
<dbReference type="PANTHER" id="PTHR46796:SF15">
    <property type="entry name" value="BLL1074 PROTEIN"/>
    <property type="match status" value="1"/>
</dbReference>
<keyword evidence="1" id="KW-0805">Transcription regulation</keyword>
<reference evidence="5 6" key="1">
    <citation type="submission" date="2020-07" db="EMBL/GenBank/DDBJ databases">
        <title>Sequencing the genomes of 1000 actinobacteria strains.</title>
        <authorList>
            <person name="Klenk H.-P."/>
        </authorList>
    </citation>
    <scope>NUCLEOTIDE SEQUENCE [LARGE SCALE GENOMIC DNA]</scope>
    <source>
        <strain evidence="5 6">DSM 23871</strain>
    </source>
</reference>
<dbReference type="EMBL" id="JACCBJ010000001">
    <property type="protein sequence ID" value="NYD72487.1"/>
    <property type="molecule type" value="Genomic_DNA"/>
</dbReference>
<dbReference type="PROSITE" id="PS00041">
    <property type="entry name" value="HTH_ARAC_FAMILY_1"/>
    <property type="match status" value="1"/>
</dbReference>
<keyword evidence="6" id="KW-1185">Reference proteome</keyword>
<dbReference type="Proteomes" id="UP000589620">
    <property type="component" value="Unassembled WGS sequence"/>
</dbReference>
<evidence type="ECO:0000256" key="3">
    <source>
        <dbReference type="ARBA" id="ARBA00023163"/>
    </source>
</evidence>
<evidence type="ECO:0000313" key="5">
    <source>
        <dbReference type="EMBL" id="NYD72487.1"/>
    </source>
</evidence>
<evidence type="ECO:0000256" key="2">
    <source>
        <dbReference type="ARBA" id="ARBA00023125"/>
    </source>
</evidence>
<dbReference type="PANTHER" id="PTHR46796">
    <property type="entry name" value="HTH-TYPE TRANSCRIPTIONAL ACTIVATOR RHAS-RELATED"/>
    <property type="match status" value="1"/>
</dbReference>
<dbReference type="Pfam" id="PF12833">
    <property type="entry name" value="HTH_18"/>
    <property type="match status" value="1"/>
</dbReference>
<dbReference type="InterPro" id="IPR018060">
    <property type="entry name" value="HTH_AraC"/>
</dbReference>
<comment type="caution">
    <text evidence="5">The sequence shown here is derived from an EMBL/GenBank/DDBJ whole genome shotgun (WGS) entry which is preliminary data.</text>
</comment>
<sequence length="278" mass="30096">MTPRTEVEPRSKGLLTPSRVAPAATAPPVAIARRAADGRSALFVRHYWLPRWQLADGATVRQDVLEYPTANLVVEERSAALYRAGRGRGSRTLEGSGWALGILLRPGVSRAWAGASMRSVPPVLPFDRLTVREGAAGMVASVRDRMADDDDSGAIAAFEAWLDRLPEPDDDARLVDRIVAAVEEDRELLRVEQLADRFGLGVRHLQRLVAGHIGFGPKWLIQRYRLQEAAAALRSSEPPALAALAAELGYADQAHFSRDFTSVVGSTPGTYAAAEGRG</sequence>
<dbReference type="InterPro" id="IPR018062">
    <property type="entry name" value="HTH_AraC-typ_CS"/>
</dbReference>
<gene>
    <name evidence="5" type="ORF">BJ963_000006</name>
</gene>
<evidence type="ECO:0000313" key="6">
    <source>
        <dbReference type="Proteomes" id="UP000589620"/>
    </source>
</evidence>
<protein>
    <submittedName>
        <fullName evidence="5">AraC-like DNA-binding protein</fullName>
    </submittedName>
</protein>
<keyword evidence="3" id="KW-0804">Transcription</keyword>
<dbReference type="Gene3D" id="1.10.10.60">
    <property type="entry name" value="Homeodomain-like"/>
    <property type="match status" value="1"/>
</dbReference>
<name>A0A852SUE6_9MICO</name>
<dbReference type="SMART" id="SM00342">
    <property type="entry name" value="HTH_ARAC"/>
    <property type="match status" value="1"/>
</dbReference>
<dbReference type="SUPFAM" id="SSF46689">
    <property type="entry name" value="Homeodomain-like"/>
    <property type="match status" value="1"/>
</dbReference>
<proteinExistence type="predicted"/>